<sequence>MPNCEWLRCLIIGQNTSLSDSSKNKPDIIGMVQTGLTLLLLVIDRAILLGRQVVVLLVFLV</sequence>
<comment type="caution">
    <text evidence="1">The sequence shown here is derived from an EMBL/GenBank/DDBJ whole genome shotgun (WGS) entry which is preliminary data.</text>
</comment>
<keyword evidence="2" id="KW-1185">Reference proteome</keyword>
<dbReference type="EMBL" id="JYDQ01000178">
    <property type="protein sequence ID" value="KRY11970.1"/>
    <property type="molecule type" value="Genomic_DNA"/>
</dbReference>
<protein>
    <submittedName>
        <fullName evidence="1">Uncharacterized protein</fullName>
    </submittedName>
</protein>
<name>A0A0V0ZHY4_9BILA</name>
<organism evidence="1 2">
    <name type="scientific">Trichinella patagoniensis</name>
    <dbReference type="NCBI Taxonomy" id="990121"/>
    <lineage>
        <taxon>Eukaryota</taxon>
        <taxon>Metazoa</taxon>
        <taxon>Ecdysozoa</taxon>
        <taxon>Nematoda</taxon>
        <taxon>Enoplea</taxon>
        <taxon>Dorylaimia</taxon>
        <taxon>Trichinellida</taxon>
        <taxon>Trichinellidae</taxon>
        <taxon>Trichinella</taxon>
    </lineage>
</organism>
<accession>A0A0V0ZHY4</accession>
<proteinExistence type="predicted"/>
<dbReference type="Proteomes" id="UP000054783">
    <property type="component" value="Unassembled WGS sequence"/>
</dbReference>
<evidence type="ECO:0000313" key="1">
    <source>
        <dbReference type="EMBL" id="KRY11970.1"/>
    </source>
</evidence>
<evidence type="ECO:0000313" key="2">
    <source>
        <dbReference type="Proteomes" id="UP000054783"/>
    </source>
</evidence>
<dbReference type="AlphaFoldDB" id="A0A0V0ZHY4"/>
<gene>
    <name evidence="1" type="ORF">T12_14136</name>
</gene>
<reference evidence="1 2" key="1">
    <citation type="submission" date="2015-01" db="EMBL/GenBank/DDBJ databases">
        <title>Evolution of Trichinella species and genotypes.</title>
        <authorList>
            <person name="Korhonen P.K."/>
            <person name="Edoardo P."/>
            <person name="Giuseppe L.R."/>
            <person name="Gasser R.B."/>
        </authorList>
    </citation>
    <scope>NUCLEOTIDE SEQUENCE [LARGE SCALE GENOMIC DNA]</scope>
    <source>
        <strain evidence="1">ISS2496</strain>
    </source>
</reference>